<dbReference type="Proteomes" id="UP000580250">
    <property type="component" value="Unassembled WGS sequence"/>
</dbReference>
<keyword evidence="1" id="KW-0732">Signal</keyword>
<evidence type="ECO:0000256" key="1">
    <source>
        <dbReference type="SAM" id="SignalP"/>
    </source>
</evidence>
<proteinExistence type="predicted"/>
<organism evidence="2 3">
    <name type="scientific">Meloidogyne enterolobii</name>
    <name type="common">Root-knot nematode worm</name>
    <name type="synonym">Meloidogyne mayaguensis</name>
    <dbReference type="NCBI Taxonomy" id="390850"/>
    <lineage>
        <taxon>Eukaryota</taxon>
        <taxon>Metazoa</taxon>
        <taxon>Ecdysozoa</taxon>
        <taxon>Nematoda</taxon>
        <taxon>Chromadorea</taxon>
        <taxon>Rhabditida</taxon>
        <taxon>Tylenchina</taxon>
        <taxon>Tylenchomorpha</taxon>
        <taxon>Tylenchoidea</taxon>
        <taxon>Meloidogynidae</taxon>
        <taxon>Meloidogyninae</taxon>
        <taxon>Meloidogyne</taxon>
    </lineage>
</organism>
<sequence length="154" mass="17643">MTTNIQKFLIFLTIIQLINKTISSPLLTSPTSSTTNKISAKLFHPSSTKIQTKLFSSSLNCPIRIKMLNKKHYGILEKKNNKKFSVKASEKSNSRVEEYDSVRLETYYRGRSSHLKRYPLSKKPHYEIKFLSLEGITYNEVGLYSSGYGVQRVA</sequence>
<reference evidence="2 3" key="1">
    <citation type="submission" date="2020-08" db="EMBL/GenBank/DDBJ databases">
        <authorList>
            <person name="Koutsovoulos G."/>
            <person name="Danchin GJ E."/>
        </authorList>
    </citation>
    <scope>NUCLEOTIDE SEQUENCE [LARGE SCALE GENOMIC DNA]</scope>
</reference>
<protein>
    <submittedName>
        <fullName evidence="2">Uncharacterized protein</fullName>
    </submittedName>
</protein>
<feature type="chain" id="PRO_5027616904" evidence="1">
    <location>
        <begin position="24"/>
        <end position="154"/>
    </location>
</feature>
<feature type="signal peptide" evidence="1">
    <location>
        <begin position="1"/>
        <end position="23"/>
    </location>
</feature>
<name>A0A6V7UL92_MELEN</name>
<accession>A0A6V7UL92</accession>
<dbReference type="EMBL" id="CAJEWN010000080">
    <property type="protein sequence ID" value="CAD2160567.1"/>
    <property type="molecule type" value="Genomic_DNA"/>
</dbReference>
<evidence type="ECO:0000313" key="2">
    <source>
        <dbReference type="EMBL" id="CAD2160567.1"/>
    </source>
</evidence>
<evidence type="ECO:0000313" key="3">
    <source>
        <dbReference type="Proteomes" id="UP000580250"/>
    </source>
</evidence>
<comment type="caution">
    <text evidence="2">The sequence shown here is derived from an EMBL/GenBank/DDBJ whole genome shotgun (WGS) entry which is preliminary data.</text>
</comment>
<gene>
    <name evidence="2" type="ORF">MENT_LOCUS14329</name>
</gene>
<dbReference type="AlphaFoldDB" id="A0A6V7UL92"/>